<dbReference type="RefSeq" id="WP_406583215.1">
    <property type="nucleotide sequence ID" value="NZ_JBJHQH010000027.1"/>
</dbReference>
<accession>A0ABW8RN29</accession>
<gene>
    <name evidence="4" type="ORF">ACJEBI_25220</name>
</gene>
<dbReference type="GO" id="GO:0008745">
    <property type="term" value="F:N-acetylmuramoyl-L-alanine amidase activity"/>
    <property type="evidence" value="ECO:0007669"/>
    <property type="project" value="UniProtKB-EC"/>
</dbReference>
<keyword evidence="1 4" id="KW-0378">Hydrolase</keyword>
<dbReference type="InterPro" id="IPR050695">
    <property type="entry name" value="N-acetylmuramoyl_amidase_3"/>
</dbReference>
<proteinExistence type="predicted"/>
<feature type="domain" description="SPOR" evidence="3">
    <location>
        <begin position="185"/>
        <end position="264"/>
    </location>
</feature>
<dbReference type="PANTHER" id="PTHR30404:SF0">
    <property type="entry name" value="N-ACETYLMURAMOYL-L-ALANINE AMIDASE AMIC"/>
    <property type="match status" value="1"/>
</dbReference>
<dbReference type="Pfam" id="PF01520">
    <property type="entry name" value="Amidase_3"/>
    <property type="match status" value="1"/>
</dbReference>
<reference evidence="4 5" key="1">
    <citation type="submission" date="2024-11" db="EMBL/GenBank/DDBJ databases">
        <authorList>
            <person name="Lucas J.A."/>
        </authorList>
    </citation>
    <scope>NUCLEOTIDE SEQUENCE [LARGE SCALE GENOMIC DNA]</scope>
    <source>
        <strain evidence="4 5">Z 5.4</strain>
    </source>
</reference>
<feature type="compositionally biased region" description="Gly residues" evidence="2">
    <location>
        <begin position="268"/>
        <end position="279"/>
    </location>
</feature>
<dbReference type="EC" id="3.5.1.28" evidence="4"/>
<dbReference type="Pfam" id="PF01832">
    <property type="entry name" value="Glucosaminidase"/>
    <property type="match status" value="1"/>
</dbReference>
<comment type="caution">
    <text evidence="4">The sequence shown here is derived from an EMBL/GenBank/DDBJ whole genome shotgun (WGS) entry which is preliminary data.</text>
</comment>
<organism evidence="4 5">
    <name type="scientific">Bacillus salipaludis</name>
    <dbReference type="NCBI Taxonomy" id="2547811"/>
    <lineage>
        <taxon>Bacteria</taxon>
        <taxon>Bacillati</taxon>
        <taxon>Bacillota</taxon>
        <taxon>Bacilli</taxon>
        <taxon>Bacillales</taxon>
        <taxon>Bacillaceae</taxon>
        <taxon>Bacillus</taxon>
    </lineage>
</organism>
<dbReference type="Proteomes" id="UP001623041">
    <property type="component" value="Unassembled WGS sequence"/>
</dbReference>
<name>A0ABW8RN29_9BACI</name>
<dbReference type="EMBL" id="JBJHQH010000027">
    <property type="protein sequence ID" value="MFK9094763.1"/>
    <property type="molecule type" value="Genomic_DNA"/>
</dbReference>
<dbReference type="SUPFAM" id="SSF53187">
    <property type="entry name" value="Zn-dependent exopeptidases"/>
    <property type="match status" value="1"/>
</dbReference>
<dbReference type="PROSITE" id="PS51724">
    <property type="entry name" value="SPOR"/>
    <property type="match status" value="1"/>
</dbReference>
<keyword evidence="5" id="KW-1185">Reference proteome</keyword>
<feature type="region of interest" description="Disordered" evidence="2">
    <location>
        <begin position="267"/>
        <end position="290"/>
    </location>
</feature>
<protein>
    <submittedName>
        <fullName evidence="4">N-acetylmuramoyl-L-alanine amidase</fullName>
        <ecNumber evidence="4">3.5.1.28</ecNumber>
    </submittedName>
</protein>
<dbReference type="CDD" id="cd02696">
    <property type="entry name" value="MurNAc-LAA"/>
    <property type="match status" value="1"/>
</dbReference>
<dbReference type="InterPro" id="IPR002508">
    <property type="entry name" value="MurNAc-LAA_cat"/>
</dbReference>
<evidence type="ECO:0000256" key="2">
    <source>
        <dbReference type="SAM" id="MobiDB-lite"/>
    </source>
</evidence>
<dbReference type="InterPro" id="IPR007730">
    <property type="entry name" value="SPOR-like_dom"/>
</dbReference>
<dbReference type="Gene3D" id="3.30.70.1070">
    <property type="entry name" value="Sporulation related repeat"/>
    <property type="match status" value="1"/>
</dbReference>
<dbReference type="SMART" id="SM00646">
    <property type="entry name" value="Ami_3"/>
    <property type="match status" value="1"/>
</dbReference>
<dbReference type="InterPro" id="IPR002901">
    <property type="entry name" value="MGlyc_endo_b_GlcNAc-like_dom"/>
</dbReference>
<evidence type="ECO:0000313" key="4">
    <source>
        <dbReference type="EMBL" id="MFK9094763.1"/>
    </source>
</evidence>
<dbReference type="PANTHER" id="PTHR30404">
    <property type="entry name" value="N-ACETYLMURAMOYL-L-ALANINE AMIDASE"/>
    <property type="match status" value="1"/>
</dbReference>
<evidence type="ECO:0000313" key="5">
    <source>
        <dbReference type="Proteomes" id="UP001623041"/>
    </source>
</evidence>
<evidence type="ECO:0000259" key="3">
    <source>
        <dbReference type="PROSITE" id="PS51724"/>
    </source>
</evidence>
<dbReference type="Pfam" id="PF05036">
    <property type="entry name" value="SPOR"/>
    <property type="match status" value="1"/>
</dbReference>
<dbReference type="SUPFAM" id="SSF110997">
    <property type="entry name" value="Sporulation related repeat"/>
    <property type="match status" value="1"/>
</dbReference>
<sequence>MKLYLDPGHGGTDPGASANGLYEKEITLDIALKINSLLNNDYENIEVKMSRTSDSTKSLSQRTTEANAWGAGFYLAIHINAGGGTGYEDYIYSGLSDTSTTANIQTIIHTEVMKTNQLRDRGKKKANFHVLRESTMPALLSENGFIDNGQDAALMKQASWRQSVAQGHVNGLAKAFNLKPKSSVPVPGTLYKVIAGSFKSKQNADDRVALLKTKGIESFVLSTIISGETWYRVQAGAFANRENAEKSLLELKNAGFTDAFIVSENSNAGGGGGTSGSSPGGQENQPPIASPTGLSIIGPTFLSPELMNVFVKKINPNAVELGNDYLTFGEYYGIRGDVAFAQAMHETNYFRFTGIVKPEQNNFAGLGATGQGNSGASFKTLEEGVLAHLQHLYAYAATDPLPAKYPLVDTRFNLVTRGSAPTWTALNGKWAVPGSTYGQSILDLYGKMIDSSVQNLEAIRKDLP</sequence>
<dbReference type="InterPro" id="IPR036680">
    <property type="entry name" value="SPOR-like_sf"/>
</dbReference>
<evidence type="ECO:0000256" key="1">
    <source>
        <dbReference type="ARBA" id="ARBA00022801"/>
    </source>
</evidence>
<dbReference type="Gene3D" id="3.40.630.40">
    <property type="entry name" value="Zn-dependent exopeptidases"/>
    <property type="match status" value="1"/>
</dbReference>